<proteinExistence type="predicted"/>
<dbReference type="InterPro" id="IPR018946">
    <property type="entry name" value="PhoD-like_MPP"/>
</dbReference>
<dbReference type="Proteomes" id="UP000199213">
    <property type="component" value="Unassembled WGS sequence"/>
</dbReference>
<dbReference type="InterPro" id="IPR038607">
    <property type="entry name" value="PhoD-like_sf"/>
</dbReference>
<dbReference type="InterPro" id="IPR006311">
    <property type="entry name" value="TAT_signal"/>
</dbReference>
<evidence type="ECO:0000313" key="4">
    <source>
        <dbReference type="EMBL" id="SDJ64681.1"/>
    </source>
</evidence>
<feature type="region of interest" description="Disordered" evidence="1">
    <location>
        <begin position="435"/>
        <end position="475"/>
    </location>
</feature>
<protein>
    <submittedName>
        <fullName evidence="4">Alkaline phosphatase D</fullName>
    </submittedName>
</protein>
<dbReference type="RefSeq" id="WP_092625183.1">
    <property type="nucleotide sequence ID" value="NZ_FNFM01000001.1"/>
</dbReference>
<dbReference type="OrthoDB" id="3497025at2"/>
<feature type="domain" description="Phospholipase D N-terminal" evidence="3">
    <location>
        <begin position="60"/>
        <end position="158"/>
    </location>
</feature>
<dbReference type="SUPFAM" id="SSF56300">
    <property type="entry name" value="Metallo-dependent phosphatases"/>
    <property type="match status" value="1"/>
</dbReference>
<evidence type="ECO:0000259" key="3">
    <source>
        <dbReference type="Pfam" id="PF16655"/>
    </source>
</evidence>
<keyword evidence="5" id="KW-1185">Reference proteome</keyword>
<organism evidence="4 5">
    <name type="scientific">Actinopolyspora mzabensis</name>
    <dbReference type="NCBI Taxonomy" id="995066"/>
    <lineage>
        <taxon>Bacteria</taxon>
        <taxon>Bacillati</taxon>
        <taxon>Actinomycetota</taxon>
        <taxon>Actinomycetes</taxon>
        <taxon>Actinopolysporales</taxon>
        <taxon>Actinopolysporaceae</taxon>
        <taxon>Actinopolyspora</taxon>
    </lineage>
</organism>
<dbReference type="Pfam" id="PF09423">
    <property type="entry name" value="PhoD"/>
    <property type="match status" value="1"/>
</dbReference>
<feature type="domain" description="PhoD-like phosphatase metallophosphatase" evidence="2">
    <location>
        <begin position="170"/>
        <end position="497"/>
    </location>
</feature>
<name>A0A1G8VF19_ACTMZ</name>
<reference evidence="5" key="1">
    <citation type="submission" date="2016-10" db="EMBL/GenBank/DDBJ databases">
        <authorList>
            <person name="Varghese N."/>
            <person name="Submissions S."/>
        </authorList>
    </citation>
    <scope>NUCLEOTIDE SEQUENCE [LARGE SCALE GENOMIC DNA]</scope>
    <source>
        <strain evidence="5">DSM 45460</strain>
    </source>
</reference>
<dbReference type="InterPro" id="IPR052900">
    <property type="entry name" value="Phospholipid_Metab_Enz"/>
</dbReference>
<evidence type="ECO:0000313" key="5">
    <source>
        <dbReference type="Proteomes" id="UP000199213"/>
    </source>
</evidence>
<dbReference type="PANTHER" id="PTHR43606:SF2">
    <property type="entry name" value="ALKALINE PHOSPHATASE FAMILY PROTEIN (AFU_ORTHOLOGUE AFUA_5G03860)"/>
    <property type="match status" value="1"/>
</dbReference>
<sequence length="530" mass="59156">MSDSTTSGPDNSVGRRSVLLGGAAAVGGAALAGTVAGSAYADVRGLPGVGSGRLHEPFSLGVASGDPLPTGVVLWTRLAPKPTAADGKGGMPNRPYPVRWEISEDERFARPVQRGLAWARPEEAHSVHVEVDGLRPGAEYFYRFRVGNDVSPAGRTRTAPAPGDMSDLTLCFASCSHFGDGYFTAYRRMAEEEPGLILHLGDYQYEYPASDQDVRKVLGPETRTLANYRQRHAQYKTDEDLQRAHSVAPWLVVWDDHETENNWADEVPEQPDPDFLDRRAAAFRAYYENMPLRRSSRPRGIDMRLYRRIRWGGLANFHMLDTRQYRDDQACGDGYGVGCEDRFDPNRSITGEEQERWIMNGFRNTRARWDVLGQQVFFSKLDLDGGSGEGYNMDAWDGYVANRDRIAHGMANSNVRNGVVFTGDVHRHWAAEIRDSHDHPDSPPAGTEFITTSVTSGGDGSEDTQQGVLDDNPHVKFHKDRRGYVRTRFSRDELRVDHRTLDYVTERGAPAKTAATFVVNDGEPRLHRRS</sequence>
<dbReference type="InterPro" id="IPR032093">
    <property type="entry name" value="PhoD_N"/>
</dbReference>
<dbReference type="AlphaFoldDB" id="A0A1G8VF19"/>
<dbReference type="Pfam" id="PF16655">
    <property type="entry name" value="PhoD_N"/>
    <property type="match status" value="1"/>
</dbReference>
<dbReference type="CDD" id="cd07389">
    <property type="entry name" value="MPP_PhoD"/>
    <property type="match status" value="1"/>
</dbReference>
<evidence type="ECO:0000256" key="1">
    <source>
        <dbReference type="SAM" id="MobiDB-lite"/>
    </source>
</evidence>
<dbReference type="EMBL" id="FNFM01000001">
    <property type="protein sequence ID" value="SDJ64681.1"/>
    <property type="molecule type" value="Genomic_DNA"/>
</dbReference>
<dbReference type="PROSITE" id="PS51318">
    <property type="entry name" value="TAT"/>
    <property type="match status" value="1"/>
</dbReference>
<accession>A0A1G8VF19</accession>
<dbReference type="PANTHER" id="PTHR43606">
    <property type="entry name" value="PHOSPHATASE, PUTATIVE (AFU_ORTHOLOGUE AFUA_6G08710)-RELATED"/>
    <property type="match status" value="1"/>
</dbReference>
<dbReference type="Gene3D" id="3.60.21.70">
    <property type="entry name" value="PhoD-like phosphatase"/>
    <property type="match status" value="1"/>
</dbReference>
<dbReference type="Gene3D" id="2.60.40.380">
    <property type="entry name" value="Purple acid phosphatase-like, N-terminal"/>
    <property type="match status" value="1"/>
</dbReference>
<gene>
    <name evidence="4" type="ORF">SAMN04487820_10147</name>
</gene>
<dbReference type="InterPro" id="IPR029052">
    <property type="entry name" value="Metallo-depent_PP-like"/>
</dbReference>
<evidence type="ECO:0000259" key="2">
    <source>
        <dbReference type="Pfam" id="PF09423"/>
    </source>
</evidence>